<dbReference type="EC" id="3.4.11.-" evidence="6"/>
<dbReference type="PIRSF" id="PIRSF001123">
    <property type="entry name" value="PepA_GA"/>
    <property type="match status" value="1"/>
</dbReference>
<protein>
    <submittedName>
        <fullName evidence="6">Putative aminopeptidase YsdC</fullName>
        <ecNumber evidence="6">3.4.11.-</ecNumber>
    </submittedName>
</protein>
<dbReference type="Gene3D" id="2.40.30.40">
    <property type="entry name" value="Peptidase M42, domain 2"/>
    <property type="match status" value="1"/>
</dbReference>
<proteinExistence type="inferred from homology"/>
<evidence type="ECO:0000256" key="3">
    <source>
        <dbReference type="ARBA" id="ARBA00022670"/>
    </source>
</evidence>
<reference evidence="6" key="1">
    <citation type="submission" date="2019-08" db="EMBL/GenBank/DDBJ databases">
        <authorList>
            <person name="Kucharzyk K."/>
            <person name="Murdoch R.W."/>
            <person name="Higgins S."/>
            <person name="Loffler F."/>
        </authorList>
    </citation>
    <scope>NUCLEOTIDE SEQUENCE</scope>
</reference>
<dbReference type="AlphaFoldDB" id="A0A644TUG2"/>
<comment type="caution">
    <text evidence="6">The sequence shown here is derived from an EMBL/GenBank/DDBJ whole genome shotgun (WGS) entry which is preliminary data.</text>
</comment>
<keyword evidence="4" id="KW-0479">Metal-binding</keyword>
<dbReference type="PANTHER" id="PTHR32481:SF0">
    <property type="entry name" value="AMINOPEPTIDASE YPDE-RELATED"/>
    <property type="match status" value="1"/>
</dbReference>
<organism evidence="6">
    <name type="scientific">bioreactor metagenome</name>
    <dbReference type="NCBI Taxonomy" id="1076179"/>
    <lineage>
        <taxon>unclassified sequences</taxon>
        <taxon>metagenomes</taxon>
        <taxon>ecological metagenomes</taxon>
    </lineage>
</organism>
<evidence type="ECO:0000256" key="1">
    <source>
        <dbReference type="ARBA" id="ARBA00006272"/>
    </source>
</evidence>
<comment type="similarity">
    <text evidence="1">Belongs to the peptidase M42 family.</text>
</comment>
<dbReference type="SUPFAM" id="SSF53187">
    <property type="entry name" value="Zn-dependent exopeptidases"/>
    <property type="match status" value="1"/>
</dbReference>
<dbReference type="EMBL" id="VSSQ01000053">
    <property type="protein sequence ID" value="MPL70535.1"/>
    <property type="molecule type" value="Genomic_DNA"/>
</dbReference>
<evidence type="ECO:0000256" key="2">
    <source>
        <dbReference type="ARBA" id="ARBA00022438"/>
    </source>
</evidence>
<dbReference type="GO" id="GO:0004177">
    <property type="term" value="F:aminopeptidase activity"/>
    <property type="evidence" value="ECO:0007669"/>
    <property type="project" value="UniProtKB-KW"/>
</dbReference>
<evidence type="ECO:0000256" key="5">
    <source>
        <dbReference type="ARBA" id="ARBA00022801"/>
    </source>
</evidence>
<dbReference type="PANTHER" id="PTHR32481">
    <property type="entry name" value="AMINOPEPTIDASE"/>
    <property type="match status" value="1"/>
</dbReference>
<dbReference type="GO" id="GO:0006508">
    <property type="term" value="P:proteolysis"/>
    <property type="evidence" value="ECO:0007669"/>
    <property type="project" value="UniProtKB-KW"/>
</dbReference>
<keyword evidence="3" id="KW-0645">Protease</keyword>
<dbReference type="InterPro" id="IPR023367">
    <property type="entry name" value="Peptidase_M42_dom2"/>
</dbReference>
<sequence length="374" mass="40821">MMAQARKRYMTKRGTMSLDRKAIGDDFKKDIAALCATHGVSGFEDETIGLIKNMIRDHVDEMDVDVMKNLIAFKKGNGKAKVMIVAHTDEIGLIVKRIDSKGFLWFEVLGGVRAQALFGKHVVVKTALGKLDGLVNYVKPGRPDFMEQIPDLQDFFIDVGAKSREEAEEMGVEVGNPISIDYPVHFLGKDGSRVAGKALDNRACVFQLVEVLKLLKNEQNKPDIYAVFSSQEEVGCRGAKTAAYNLKPDIAISLDIAIANDLSDVADRKIITALDKGPVIKIMDRSKTSSVGVISTPSVVDGMKKVAREAGIPYQLEVYTAGTTDSATVHLEKGGIASGAILLPTRYVHSYELASVHDLVAGIELLYFYIKALS</sequence>
<gene>
    <name evidence="6" type="primary">ysdC_3</name>
    <name evidence="6" type="ORF">SDC9_16292</name>
</gene>
<evidence type="ECO:0000313" key="6">
    <source>
        <dbReference type="EMBL" id="MPL70535.1"/>
    </source>
</evidence>
<dbReference type="InterPro" id="IPR051464">
    <property type="entry name" value="Peptidase_M42_aminopept"/>
</dbReference>
<accession>A0A644TUG2</accession>
<dbReference type="Pfam" id="PF05343">
    <property type="entry name" value="Peptidase_M42"/>
    <property type="match status" value="1"/>
</dbReference>
<evidence type="ECO:0000256" key="4">
    <source>
        <dbReference type="ARBA" id="ARBA00022723"/>
    </source>
</evidence>
<dbReference type="SUPFAM" id="SSF101821">
    <property type="entry name" value="Aminopeptidase/glucanase lid domain"/>
    <property type="match status" value="1"/>
</dbReference>
<dbReference type="InterPro" id="IPR008007">
    <property type="entry name" value="Peptidase_M42"/>
</dbReference>
<keyword evidence="5 6" id="KW-0378">Hydrolase</keyword>
<dbReference type="Gene3D" id="3.40.630.10">
    <property type="entry name" value="Zn peptidases"/>
    <property type="match status" value="1"/>
</dbReference>
<dbReference type="GO" id="GO:0046872">
    <property type="term" value="F:metal ion binding"/>
    <property type="evidence" value="ECO:0007669"/>
    <property type="project" value="UniProtKB-KW"/>
</dbReference>
<keyword evidence="2 6" id="KW-0031">Aminopeptidase</keyword>
<name>A0A644TUG2_9ZZZZ</name>